<protein>
    <submittedName>
        <fullName evidence="4">SDR family NAD(P)-dependent oxidoreductase</fullName>
        <ecNumber evidence="4">1.-.-.-</ecNumber>
    </submittedName>
</protein>
<dbReference type="Gene3D" id="3.40.50.720">
    <property type="entry name" value="NAD(P)-binding Rossmann-like Domain"/>
    <property type="match status" value="1"/>
</dbReference>
<dbReference type="EC" id="1.-.-.-" evidence="4"/>
<dbReference type="PRINTS" id="PR00080">
    <property type="entry name" value="SDRFAMILY"/>
</dbReference>
<accession>A0ABW5QC78</accession>
<dbReference type="Pfam" id="PF00106">
    <property type="entry name" value="adh_short"/>
    <property type="match status" value="1"/>
</dbReference>
<proteinExistence type="inferred from homology"/>
<dbReference type="PANTHER" id="PTHR44196">
    <property type="entry name" value="DEHYDROGENASE/REDUCTASE SDR FAMILY MEMBER 7B"/>
    <property type="match status" value="1"/>
</dbReference>
<evidence type="ECO:0000256" key="1">
    <source>
        <dbReference type="ARBA" id="ARBA00006484"/>
    </source>
</evidence>
<dbReference type="PRINTS" id="PR00081">
    <property type="entry name" value="GDHRDH"/>
</dbReference>
<dbReference type="SUPFAM" id="SSF51735">
    <property type="entry name" value="NAD(P)-binding Rossmann-fold domains"/>
    <property type="match status" value="1"/>
</dbReference>
<comment type="similarity">
    <text evidence="1 3">Belongs to the short-chain dehydrogenases/reductases (SDR) family.</text>
</comment>
<name>A0ABW5QC78_9BACI</name>
<dbReference type="InterPro" id="IPR036291">
    <property type="entry name" value="NAD(P)-bd_dom_sf"/>
</dbReference>
<comment type="caution">
    <text evidence="4">The sequence shown here is derived from an EMBL/GenBank/DDBJ whole genome shotgun (WGS) entry which is preliminary data.</text>
</comment>
<dbReference type="GO" id="GO:0016491">
    <property type="term" value="F:oxidoreductase activity"/>
    <property type="evidence" value="ECO:0007669"/>
    <property type="project" value="UniProtKB-KW"/>
</dbReference>
<dbReference type="RefSeq" id="WP_377329091.1">
    <property type="nucleotide sequence ID" value="NZ_JBHUMZ010000022.1"/>
</dbReference>
<evidence type="ECO:0000313" key="5">
    <source>
        <dbReference type="Proteomes" id="UP001597452"/>
    </source>
</evidence>
<dbReference type="Proteomes" id="UP001597452">
    <property type="component" value="Unassembled WGS sequence"/>
</dbReference>
<dbReference type="InterPro" id="IPR002347">
    <property type="entry name" value="SDR_fam"/>
</dbReference>
<dbReference type="EMBL" id="JBHUMZ010000022">
    <property type="protein sequence ID" value="MFD2639250.1"/>
    <property type="molecule type" value="Genomic_DNA"/>
</dbReference>
<keyword evidence="2 4" id="KW-0560">Oxidoreductase</keyword>
<organism evidence="4 5">
    <name type="scientific">Piscibacillus salipiscarius</name>
    <dbReference type="NCBI Taxonomy" id="299480"/>
    <lineage>
        <taxon>Bacteria</taxon>
        <taxon>Bacillati</taxon>
        <taxon>Bacillota</taxon>
        <taxon>Bacilli</taxon>
        <taxon>Bacillales</taxon>
        <taxon>Bacillaceae</taxon>
        <taxon>Piscibacillus</taxon>
    </lineage>
</organism>
<dbReference type="PANTHER" id="PTHR44196:SF1">
    <property type="entry name" value="DEHYDROGENASE_REDUCTASE SDR FAMILY MEMBER 7B"/>
    <property type="match status" value="1"/>
</dbReference>
<dbReference type="CDD" id="cd05233">
    <property type="entry name" value="SDR_c"/>
    <property type="match status" value="1"/>
</dbReference>
<gene>
    <name evidence="4" type="ORF">ACFSW4_10265</name>
</gene>
<sequence length="219" mass="24128">MKNALITGAGTGLGQSLAKQYAKQGYHILLVGRRKEKLDETKDLIEQAGGTAESYTCDITKWDELEELAQKVDQIDVLINNAGIGYFGAFEDLEKDQIDTMLNVNAAGLIYTTKHLMPHILTSKGRILNIVSTAGLRGKVHEAGYCASKFAQRGFTESLQKEYEDRGISVTGVYMGGMNTPFWDGSDYVSDPSFLPSPDQIAEQIVEQDDGRNEIVLEK</sequence>
<evidence type="ECO:0000313" key="4">
    <source>
        <dbReference type="EMBL" id="MFD2639250.1"/>
    </source>
</evidence>
<evidence type="ECO:0000256" key="2">
    <source>
        <dbReference type="ARBA" id="ARBA00023002"/>
    </source>
</evidence>
<reference evidence="5" key="1">
    <citation type="journal article" date="2019" name="Int. J. Syst. Evol. Microbiol.">
        <title>The Global Catalogue of Microorganisms (GCM) 10K type strain sequencing project: providing services to taxonomists for standard genome sequencing and annotation.</title>
        <authorList>
            <consortium name="The Broad Institute Genomics Platform"/>
            <consortium name="The Broad Institute Genome Sequencing Center for Infectious Disease"/>
            <person name="Wu L."/>
            <person name="Ma J."/>
        </authorList>
    </citation>
    <scope>NUCLEOTIDE SEQUENCE [LARGE SCALE GENOMIC DNA]</scope>
    <source>
        <strain evidence="5">TISTR 1571</strain>
    </source>
</reference>
<keyword evidence="5" id="KW-1185">Reference proteome</keyword>
<evidence type="ECO:0000256" key="3">
    <source>
        <dbReference type="RuleBase" id="RU000363"/>
    </source>
</evidence>